<dbReference type="Proteomes" id="UP000614047">
    <property type="component" value="Unassembled WGS sequence"/>
</dbReference>
<comment type="caution">
    <text evidence="1">The sequence shown here is derived from an EMBL/GenBank/DDBJ whole genome shotgun (WGS) entry which is preliminary data.</text>
</comment>
<proteinExistence type="predicted"/>
<reference evidence="1" key="1">
    <citation type="submission" date="2020-11" db="EMBL/GenBank/DDBJ databases">
        <title>Sequencing the genomes of 1000 actinobacteria strains.</title>
        <authorList>
            <person name="Klenk H.-P."/>
        </authorList>
    </citation>
    <scope>NUCLEOTIDE SEQUENCE</scope>
    <source>
        <strain evidence="1">DSM 43175</strain>
    </source>
</reference>
<evidence type="ECO:0000313" key="1">
    <source>
        <dbReference type="EMBL" id="MBG6087291.1"/>
    </source>
</evidence>
<name>A0A931GLB4_9ACTN</name>
<protein>
    <submittedName>
        <fullName evidence="1">Uncharacterized protein</fullName>
    </submittedName>
</protein>
<evidence type="ECO:0000313" key="2">
    <source>
        <dbReference type="Proteomes" id="UP000614047"/>
    </source>
</evidence>
<gene>
    <name evidence="1" type="ORF">IW256_001404</name>
</gene>
<accession>A0A931GLB4</accession>
<dbReference type="RefSeq" id="WP_197010178.1">
    <property type="nucleotide sequence ID" value="NZ_BAABES010000006.1"/>
</dbReference>
<dbReference type="EMBL" id="JADOUA010000001">
    <property type="protein sequence ID" value="MBG6087291.1"/>
    <property type="molecule type" value="Genomic_DNA"/>
</dbReference>
<sequence>MNTSWDTIVDSTLARRAGDGLAALADQVERLGARLCDLVEPLNRGRPIAHVRIVDEGITIIDAPRGWLGVLNALWGRQLPLRSRRLRALR</sequence>
<organism evidence="1 2">
    <name type="scientific">Actinomadura viridis</name>
    <dbReference type="NCBI Taxonomy" id="58110"/>
    <lineage>
        <taxon>Bacteria</taxon>
        <taxon>Bacillati</taxon>
        <taxon>Actinomycetota</taxon>
        <taxon>Actinomycetes</taxon>
        <taxon>Streptosporangiales</taxon>
        <taxon>Thermomonosporaceae</taxon>
        <taxon>Actinomadura</taxon>
    </lineage>
</organism>
<keyword evidence="2" id="KW-1185">Reference proteome</keyword>
<dbReference type="AlphaFoldDB" id="A0A931GLB4"/>